<organism evidence="7 8">
    <name type="scientific">Motilimonas pumila</name>
    <dbReference type="NCBI Taxonomy" id="2303987"/>
    <lineage>
        <taxon>Bacteria</taxon>
        <taxon>Pseudomonadati</taxon>
        <taxon>Pseudomonadota</taxon>
        <taxon>Gammaproteobacteria</taxon>
        <taxon>Alteromonadales</taxon>
        <taxon>Alteromonadales genera incertae sedis</taxon>
        <taxon>Motilimonas</taxon>
    </lineage>
</organism>
<dbReference type="OrthoDB" id="9815791at2"/>
<comment type="caution">
    <text evidence="7">The sequence shown here is derived from an EMBL/GenBank/DDBJ whole genome shotgun (WGS) entry which is preliminary data.</text>
</comment>
<evidence type="ECO:0000256" key="2">
    <source>
        <dbReference type="ARBA" id="ARBA00007358"/>
    </source>
</evidence>
<evidence type="ECO:0000256" key="4">
    <source>
        <dbReference type="ARBA" id="ARBA00023027"/>
    </source>
</evidence>
<dbReference type="GO" id="GO:0004022">
    <property type="term" value="F:alcohol dehydrogenase (NAD+) activity"/>
    <property type="evidence" value="ECO:0007669"/>
    <property type="project" value="TreeGrafter"/>
</dbReference>
<dbReference type="EMBL" id="QZCH01000025">
    <property type="protein sequence ID" value="RJG40319.1"/>
    <property type="molecule type" value="Genomic_DNA"/>
</dbReference>
<keyword evidence="3" id="KW-0560">Oxidoreductase</keyword>
<dbReference type="PANTHER" id="PTHR11496:SF102">
    <property type="entry name" value="ALCOHOL DEHYDROGENASE 4"/>
    <property type="match status" value="1"/>
</dbReference>
<evidence type="ECO:0000259" key="5">
    <source>
        <dbReference type="Pfam" id="PF00465"/>
    </source>
</evidence>
<reference evidence="7 8" key="2">
    <citation type="submission" date="2019-01" db="EMBL/GenBank/DDBJ databases">
        <title>Motilimonas pumilus sp. nov., isolated from the gut of sea cucumber (Apostichopus japonicus).</title>
        <authorList>
            <person name="Wang F.-Q."/>
            <person name="Ren L.-H."/>
            <person name="Lin Y.-W."/>
            <person name="Sun G.-H."/>
            <person name="Du Z.-J."/>
            <person name="Zhao J.-X."/>
            <person name="Liu X.-J."/>
            <person name="Liu L.-J."/>
        </authorList>
    </citation>
    <scope>NUCLEOTIDE SEQUENCE [LARGE SCALE GENOMIC DNA]</scope>
    <source>
        <strain evidence="7 8">PLHSC7-2</strain>
    </source>
</reference>
<dbReference type="Pfam" id="PF00465">
    <property type="entry name" value="Fe-ADH"/>
    <property type="match status" value="1"/>
</dbReference>
<comment type="similarity">
    <text evidence="2">Belongs to the iron-containing alcohol dehydrogenase family.</text>
</comment>
<comment type="cofactor">
    <cofactor evidence="1">
        <name>Fe cation</name>
        <dbReference type="ChEBI" id="CHEBI:24875"/>
    </cofactor>
</comment>
<evidence type="ECO:0000259" key="6">
    <source>
        <dbReference type="Pfam" id="PF25137"/>
    </source>
</evidence>
<evidence type="ECO:0000256" key="3">
    <source>
        <dbReference type="ARBA" id="ARBA00023002"/>
    </source>
</evidence>
<protein>
    <submittedName>
        <fullName evidence="7">Iron-containing alcohol dehydrogenase</fullName>
    </submittedName>
</protein>
<dbReference type="FunFam" id="1.20.1090.10:FF:000001">
    <property type="entry name" value="Aldehyde-alcohol dehydrogenase"/>
    <property type="match status" value="1"/>
</dbReference>
<dbReference type="RefSeq" id="WP_119911868.1">
    <property type="nucleotide sequence ID" value="NZ_QZCH01000025.1"/>
</dbReference>
<dbReference type="AlphaFoldDB" id="A0A418YBK4"/>
<dbReference type="Gene3D" id="1.20.1090.10">
    <property type="entry name" value="Dehydroquinate synthase-like - alpha domain"/>
    <property type="match status" value="1"/>
</dbReference>
<dbReference type="FunFam" id="3.40.50.1970:FF:000003">
    <property type="entry name" value="Alcohol dehydrogenase, iron-containing"/>
    <property type="match status" value="1"/>
</dbReference>
<dbReference type="InterPro" id="IPR039697">
    <property type="entry name" value="Alcohol_dehydrogenase_Fe"/>
</dbReference>
<feature type="domain" description="Fe-containing alcohol dehydrogenase-like C-terminal" evidence="6">
    <location>
        <begin position="211"/>
        <end position="380"/>
    </location>
</feature>
<sequence length="414" mass="45834">MLYKTERFFVNTYHALASTAFPRMPVPVPNVLNGDKSLDALAEHLRSKGIQRPVIFTDSFFYTLPSFQLLIDALKKRNIDYKVFNEIQPDPSYAIVEKGIAACYEHNYDCAIAIGGGSSIDGTKMINGCAKHNLDPRKITHGLMSMLQLRRKGAYFVAIPTTAGTGSEATTVTVVTDEKTNQKNALVSYGIVPDLAVFDSRLTMALPPHITAATGMDALTHAMESFMSTYATKQTDEMNLKSIQRIFKFLPRAYKNGTEDDEARIEMALASFDAGKAFSKTLLGWAHGISHQLGAFYKVPHGLGCAIALPHVLQFALPKATHRLAIIADAVGLPGATQTEKAQAVVDAVFELNRTLDINSKFDMIKEEHVSDMARNIIKEGNMAYPSHRNFDSYTHLEDFLLERKHYTHKPMAA</sequence>
<dbReference type="Pfam" id="PF25137">
    <property type="entry name" value="ADH_Fe_C"/>
    <property type="match status" value="1"/>
</dbReference>
<dbReference type="PROSITE" id="PS00060">
    <property type="entry name" value="ADH_IRON_2"/>
    <property type="match status" value="1"/>
</dbReference>
<dbReference type="InterPro" id="IPR056798">
    <property type="entry name" value="ADH_Fe_C"/>
</dbReference>
<keyword evidence="8" id="KW-1185">Reference proteome</keyword>
<dbReference type="Gene3D" id="3.40.50.1970">
    <property type="match status" value="1"/>
</dbReference>
<dbReference type="SUPFAM" id="SSF56796">
    <property type="entry name" value="Dehydroquinate synthase-like"/>
    <property type="match status" value="1"/>
</dbReference>
<dbReference type="PROSITE" id="PS00913">
    <property type="entry name" value="ADH_IRON_1"/>
    <property type="match status" value="1"/>
</dbReference>
<evidence type="ECO:0000256" key="1">
    <source>
        <dbReference type="ARBA" id="ARBA00001962"/>
    </source>
</evidence>
<proteinExistence type="inferred from homology"/>
<dbReference type="GO" id="GO:0046872">
    <property type="term" value="F:metal ion binding"/>
    <property type="evidence" value="ECO:0007669"/>
    <property type="project" value="InterPro"/>
</dbReference>
<dbReference type="InterPro" id="IPR001670">
    <property type="entry name" value="ADH_Fe/GldA"/>
</dbReference>
<evidence type="ECO:0000313" key="8">
    <source>
        <dbReference type="Proteomes" id="UP000283255"/>
    </source>
</evidence>
<accession>A0A418YBK4</accession>
<dbReference type="CDD" id="cd08189">
    <property type="entry name" value="Fe-ADH-like"/>
    <property type="match status" value="1"/>
</dbReference>
<keyword evidence="4" id="KW-0520">NAD</keyword>
<dbReference type="InterPro" id="IPR018211">
    <property type="entry name" value="ADH_Fe_CS"/>
</dbReference>
<reference evidence="7 8" key="1">
    <citation type="submission" date="2018-09" db="EMBL/GenBank/DDBJ databases">
        <authorList>
            <person name="Wang F."/>
        </authorList>
    </citation>
    <scope>NUCLEOTIDE SEQUENCE [LARGE SCALE GENOMIC DNA]</scope>
    <source>
        <strain evidence="7 8">PLHSC7-2</strain>
    </source>
</reference>
<feature type="domain" description="Alcohol dehydrogenase iron-type/glycerol dehydrogenase GldA" evidence="5">
    <location>
        <begin position="30"/>
        <end position="199"/>
    </location>
</feature>
<dbReference type="Proteomes" id="UP000283255">
    <property type="component" value="Unassembled WGS sequence"/>
</dbReference>
<dbReference type="PANTHER" id="PTHR11496">
    <property type="entry name" value="ALCOHOL DEHYDROGENASE"/>
    <property type="match status" value="1"/>
</dbReference>
<gene>
    <name evidence="7" type="ORF">D1Z90_16320</name>
</gene>
<name>A0A418YBK4_9GAMM</name>
<evidence type="ECO:0000313" key="7">
    <source>
        <dbReference type="EMBL" id="RJG40319.1"/>
    </source>
</evidence>